<dbReference type="EMBL" id="CP003481">
    <property type="protein sequence ID" value="AFI05219.1"/>
    <property type="molecule type" value="Genomic_DNA"/>
</dbReference>
<evidence type="ECO:0000256" key="1">
    <source>
        <dbReference type="SAM" id="Coils"/>
    </source>
</evidence>
<dbReference type="KEGG" id="hcm:HCD_05015"/>
<dbReference type="RefSeq" id="WP_014658747.1">
    <property type="nucleotide sequence ID" value="NC_017735.1"/>
</dbReference>
<dbReference type="EMBL" id="CP003481">
    <property type="protein sequence ID" value="AFI06005.1"/>
    <property type="molecule type" value="Genomic_DNA"/>
</dbReference>
<evidence type="ECO:0000313" key="4">
    <source>
        <dbReference type="EMBL" id="AFI06005.1"/>
    </source>
</evidence>
<feature type="coiled-coil region" evidence="1">
    <location>
        <begin position="279"/>
        <end position="306"/>
    </location>
</feature>
<dbReference type="AlphaFoldDB" id="I0EQK0"/>
<name>I0EQK0_HELCM</name>
<accession>I0EQK0</accession>
<dbReference type="KEGG" id="hcm:HCD_00935"/>
<keyword evidence="5" id="KW-1185">Reference proteome</keyword>
<dbReference type="PATRIC" id="fig|1163745.3.peg.1059"/>
<sequence length="340" mass="39679">MGFLENLWSGILDIFGSNKTNNNTTGYHPQTINPNQSTRPPDADTPNITPNITPNYNPNSINPDSIHLTPQQQQESKQQLINDIFNNNPNLRNEIIDIKRSLKRLEELKQQNKRTKEHFKKEFKVLGLNLTKQEKAPNMPFKNLFNHNNIRVSDVFLANPYAIYPKGVIYEYFNPGGNNYDPLNAYNPMKGINNDFKFNYFNEMLNNTFHKRLAGNDSFNYFNNISFNKALKPYEVVFQFKSDMQARSKFLFLKQQSYYANGLKLKIFKDPYKISQGIENSQTNEINRMQNSINQQNQNITKEINQEVDKLIDPFQKDLNQQKINATQQAIKSWVFDSVN</sequence>
<evidence type="ECO:0000256" key="2">
    <source>
        <dbReference type="SAM" id="MobiDB-lite"/>
    </source>
</evidence>
<dbReference type="STRING" id="1163745.HCD_00935"/>
<evidence type="ECO:0000313" key="3">
    <source>
        <dbReference type="EMBL" id="AFI05219.1"/>
    </source>
</evidence>
<reference evidence="3 5" key="1">
    <citation type="journal article" date="2013" name="PLoS ONE">
        <title>Sequence Divergence and Conservation in Genomes ofHelicobacter cetorum Strains from a Dolphin and a Whale.</title>
        <authorList>
            <person name="Kersulyte D."/>
            <person name="Rossi M."/>
            <person name="Berg D.E."/>
        </authorList>
    </citation>
    <scope>NUCLEOTIDE SEQUENCE [LARGE SCALE GENOMIC DNA]</scope>
    <source>
        <strain evidence="3 5">MIT 99-5656</strain>
    </source>
</reference>
<proteinExistence type="predicted"/>
<keyword evidence="1" id="KW-0175">Coiled coil</keyword>
<feature type="region of interest" description="Disordered" evidence="2">
    <location>
        <begin position="22"/>
        <end position="49"/>
    </location>
</feature>
<dbReference type="OrthoDB" id="9924335at2"/>
<gene>
    <name evidence="3" type="ordered locus">HCD_00935</name>
    <name evidence="4" type="ordered locus">HCD_05015</name>
</gene>
<dbReference type="HOGENOM" id="CLU_815779_0_0_7"/>
<feature type="compositionally biased region" description="Polar residues" evidence="2">
    <location>
        <begin position="22"/>
        <end position="39"/>
    </location>
</feature>
<dbReference type="Proteomes" id="UP000005013">
    <property type="component" value="Chromosome"/>
</dbReference>
<evidence type="ECO:0000313" key="5">
    <source>
        <dbReference type="Proteomes" id="UP000005013"/>
    </source>
</evidence>
<protein>
    <submittedName>
        <fullName evidence="3">Uncharacterized protein</fullName>
    </submittedName>
</protein>
<organism evidence="3 5">
    <name type="scientific">Helicobacter cetorum (strain ATCC BAA-540 / CCUG 52418 / MIT 99-5656)</name>
    <dbReference type="NCBI Taxonomy" id="1163745"/>
    <lineage>
        <taxon>Bacteria</taxon>
        <taxon>Pseudomonadati</taxon>
        <taxon>Campylobacterota</taxon>
        <taxon>Epsilonproteobacteria</taxon>
        <taxon>Campylobacterales</taxon>
        <taxon>Helicobacteraceae</taxon>
        <taxon>Helicobacter</taxon>
    </lineage>
</organism>
<feature type="coiled-coil region" evidence="1">
    <location>
        <begin position="88"/>
        <end position="122"/>
    </location>
</feature>